<keyword evidence="6 9" id="KW-0456">Lyase</keyword>
<dbReference type="InterPro" id="IPR018129">
    <property type="entry name" value="PEP_COase_Lys_AS"/>
</dbReference>
<dbReference type="GO" id="GO:0005829">
    <property type="term" value="C:cytosol"/>
    <property type="evidence" value="ECO:0007669"/>
    <property type="project" value="TreeGrafter"/>
</dbReference>
<feature type="active site" evidence="9 10">
    <location>
        <position position="181"/>
    </location>
</feature>
<organism evidence="12 13">
    <name type="scientific">Salinispora tropica (strain ATCC BAA-916 / DSM 44818 / JCM 13857 / NBRC 105044 / CNB-440)</name>
    <dbReference type="NCBI Taxonomy" id="369723"/>
    <lineage>
        <taxon>Bacteria</taxon>
        <taxon>Bacillati</taxon>
        <taxon>Actinomycetota</taxon>
        <taxon>Actinomycetes</taxon>
        <taxon>Micromonosporales</taxon>
        <taxon>Micromonosporaceae</taxon>
        <taxon>Salinispora</taxon>
    </lineage>
</organism>
<evidence type="ECO:0000256" key="5">
    <source>
        <dbReference type="ARBA" id="ARBA00022842"/>
    </source>
</evidence>
<evidence type="ECO:0000256" key="8">
    <source>
        <dbReference type="ARBA" id="ARBA00048995"/>
    </source>
</evidence>
<evidence type="ECO:0000313" key="12">
    <source>
        <dbReference type="EMBL" id="ABP53360.1"/>
    </source>
</evidence>
<feature type="region of interest" description="Disordered" evidence="11">
    <location>
        <begin position="1"/>
        <end position="21"/>
    </location>
</feature>
<dbReference type="InterPro" id="IPR022805">
    <property type="entry name" value="PEP_COase_bac/pln-type"/>
</dbReference>
<comment type="catalytic activity">
    <reaction evidence="8 9">
        <text>oxaloacetate + phosphate = phosphoenolpyruvate + hydrogencarbonate</text>
        <dbReference type="Rhea" id="RHEA:28370"/>
        <dbReference type="ChEBI" id="CHEBI:16452"/>
        <dbReference type="ChEBI" id="CHEBI:17544"/>
        <dbReference type="ChEBI" id="CHEBI:43474"/>
        <dbReference type="ChEBI" id="CHEBI:58702"/>
        <dbReference type="EC" id="4.1.1.31"/>
    </reaction>
</comment>
<evidence type="ECO:0000256" key="6">
    <source>
        <dbReference type="ARBA" id="ARBA00023239"/>
    </source>
</evidence>
<dbReference type="AlphaFoldDB" id="A4X3B0"/>
<dbReference type="PRINTS" id="PR00150">
    <property type="entry name" value="PEPCARBXLASE"/>
</dbReference>
<proteinExistence type="inferred from homology"/>
<dbReference type="GO" id="GO:0015977">
    <property type="term" value="P:carbon fixation"/>
    <property type="evidence" value="ECO:0007669"/>
    <property type="project" value="UniProtKB-UniRule"/>
</dbReference>
<name>A4X3B0_SALTO</name>
<evidence type="ECO:0000313" key="13">
    <source>
        <dbReference type="Proteomes" id="UP000000235"/>
    </source>
</evidence>
<dbReference type="eggNOG" id="COG2352">
    <property type="taxonomic scope" value="Bacteria"/>
</dbReference>
<evidence type="ECO:0000256" key="11">
    <source>
        <dbReference type="SAM" id="MobiDB-lite"/>
    </source>
</evidence>
<protein>
    <recommendedName>
        <fullName evidence="4 9">Phosphoenolpyruvate carboxylase</fullName>
        <shortName evidence="9">PEPC</shortName>
        <shortName evidence="9">PEPCase</shortName>
        <ecNumber evidence="3 9">4.1.1.31</ecNumber>
    </recommendedName>
</protein>
<comment type="subunit">
    <text evidence="9">Homotetramer.</text>
</comment>
<feature type="active site" evidence="9">
    <location>
        <position position="618"/>
    </location>
</feature>
<reference evidence="13" key="1">
    <citation type="journal article" date="2007" name="Proc. Natl. Acad. Sci. U.S.A.">
        <title>Genome sequencing reveals complex secondary metabolome in the marine actinomycete Salinispora tropica.</title>
        <authorList>
            <person name="Udwary D.W."/>
            <person name="Zeigler L."/>
            <person name="Asolkar R.N."/>
            <person name="Singan V."/>
            <person name="Lapidus A."/>
            <person name="Fenical W."/>
            <person name="Jensen P.R."/>
            <person name="Moore B.S."/>
        </authorList>
    </citation>
    <scope>NUCLEOTIDE SEQUENCE [LARGE SCALE GENOMIC DNA]</scope>
    <source>
        <strain evidence="13">ATCC BAA-916 / DSM 44818 / CNB-440</strain>
    </source>
</reference>
<dbReference type="Pfam" id="PF00311">
    <property type="entry name" value="PEPcase"/>
    <property type="match status" value="1"/>
</dbReference>
<dbReference type="PANTHER" id="PTHR30523">
    <property type="entry name" value="PHOSPHOENOLPYRUVATE CARBOXYLASE"/>
    <property type="match status" value="1"/>
</dbReference>
<dbReference type="InterPro" id="IPR021135">
    <property type="entry name" value="PEP_COase"/>
</dbReference>
<comment type="function">
    <text evidence="1 9">Forms oxaloacetate, a four-carbon dicarboxylic acid source for the tricarboxylic acid cycle.</text>
</comment>
<dbReference type="SUPFAM" id="SSF51621">
    <property type="entry name" value="Phosphoenolpyruvate/pyruvate domain"/>
    <property type="match status" value="1"/>
</dbReference>
<dbReference type="EC" id="4.1.1.31" evidence="3 9"/>
<evidence type="ECO:0000256" key="7">
    <source>
        <dbReference type="ARBA" id="ARBA00023300"/>
    </source>
</evidence>
<dbReference type="GO" id="GO:0008964">
    <property type="term" value="F:phosphoenolpyruvate carboxylase activity"/>
    <property type="evidence" value="ECO:0007669"/>
    <property type="project" value="UniProtKB-UniRule"/>
</dbReference>
<dbReference type="KEGG" id="stp:Strop_0883"/>
<gene>
    <name evidence="9" type="primary">ppc</name>
    <name evidence="12" type="ordered locus">Strop_0883</name>
</gene>
<dbReference type="PANTHER" id="PTHR30523:SF6">
    <property type="entry name" value="PHOSPHOENOLPYRUVATE CARBOXYLASE"/>
    <property type="match status" value="1"/>
</dbReference>
<comment type="cofactor">
    <cofactor evidence="9">
        <name>Mg(2+)</name>
        <dbReference type="ChEBI" id="CHEBI:18420"/>
    </cofactor>
</comment>
<evidence type="ECO:0000256" key="4">
    <source>
        <dbReference type="ARBA" id="ARBA00022419"/>
    </source>
</evidence>
<keyword evidence="7 9" id="KW-0120">Carbon dioxide fixation</keyword>
<dbReference type="Proteomes" id="UP000000235">
    <property type="component" value="Chromosome"/>
</dbReference>
<dbReference type="HAMAP" id="MF_00595">
    <property type="entry name" value="PEPcase_type1"/>
    <property type="match status" value="1"/>
</dbReference>
<dbReference type="InterPro" id="IPR015813">
    <property type="entry name" value="Pyrv/PenolPyrv_kinase-like_dom"/>
</dbReference>
<dbReference type="GO" id="GO:0000287">
    <property type="term" value="F:magnesium ion binding"/>
    <property type="evidence" value="ECO:0007669"/>
    <property type="project" value="UniProtKB-UniRule"/>
</dbReference>
<dbReference type="EMBL" id="CP000667">
    <property type="protein sequence ID" value="ABP53360.1"/>
    <property type="molecule type" value="Genomic_DNA"/>
</dbReference>
<evidence type="ECO:0000256" key="3">
    <source>
        <dbReference type="ARBA" id="ARBA00012305"/>
    </source>
</evidence>
<keyword evidence="13" id="KW-1185">Reference proteome</keyword>
<dbReference type="GO" id="GO:0006107">
    <property type="term" value="P:oxaloacetate metabolic process"/>
    <property type="evidence" value="ECO:0007669"/>
    <property type="project" value="UniProtKB-UniRule"/>
</dbReference>
<dbReference type="PROSITE" id="PS00781">
    <property type="entry name" value="PEPCASE_1"/>
    <property type="match status" value="1"/>
</dbReference>
<comment type="similarity">
    <text evidence="2 9">Belongs to the PEPCase type 1 family.</text>
</comment>
<evidence type="ECO:0000256" key="9">
    <source>
        <dbReference type="HAMAP-Rule" id="MF_00595"/>
    </source>
</evidence>
<evidence type="ECO:0000256" key="2">
    <source>
        <dbReference type="ARBA" id="ARBA00008346"/>
    </source>
</evidence>
<evidence type="ECO:0000256" key="10">
    <source>
        <dbReference type="PROSITE-ProRule" id="PRU10111"/>
    </source>
</evidence>
<dbReference type="GO" id="GO:0006099">
    <property type="term" value="P:tricarboxylic acid cycle"/>
    <property type="evidence" value="ECO:0007669"/>
    <property type="project" value="InterPro"/>
</dbReference>
<evidence type="ECO:0000256" key="1">
    <source>
        <dbReference type="ARBA" id="ARBA00003670"/>
    </source>
</evidence>
<accession>A4X3B0</accession>
<dbReference type="STRING" id="369723.Strop_0883"/>
<dbReference type="NCBIfam" id="NF000584">
    <property type="entry name" value="PRK00009.1"/>
    <property type="match status" value="1"/>
</dbReference>
<dbReference type="HOGENOM" id="CLU_006557_2_0_11"/>
<keyword evidence="5 9" id="KW-0460">Magnesium</keyword>
<keyword evidence="12" id="KW-0670">Pyruvate</keyword>
<sequence length="972" mass="106526">MRIPAGRSGSSHVNRGPRGLRPVPAVTILGVGQRCPSYSRKERIVTDQHDHDGPDAALRADIRRLGTLLGQTLARQEGRPLLDLVEEIRAQVRTDAPAAAQRLAGLDVATGTRLARAFSTYFHLANITEQVHRARDLRRRRAVQGGWLDQTAKMIAERGVPAEEIAAAARRLAIRPVFTAHPTEAARRSILSKLRAIADELDTETTNAVLYGASDEGPANRRLAELLDLMWQTDELRLDRPDPTDEARNAIYYLRDLYAEAAPQVLDDLADTLRTLGVETSPTARPLTFGTWIGGDRDGNPFVTPTVTREVLAIAHEHGLAATEKAMDQLINEVSVSRRLRGVSLDLSASLATDLDALPEVAPRFRRVNAEEPYRLKARCVKAKLANTRQRLWQGTAHTPGRDYRGSDELIADLELLRASLARNSGQLTAVGRIASTIRTVSAFGLHLATMDVREHAEKHHEVLTQLFGAVGEVSDYPALSRLERTKLLADELTGRRPLSTLDTPLTESARRTFDVFGTIREAQDRFGTEVIESYIISMTLGVDDVLAAVVLAREAGLVDVHSSRARIGFVPLLETPAELNAGGELLDELLSLPAYRALVTARGDVQEVMLGYSDSNKEAGITTSQWSIHRAQRALRDVAARHGVQLRLFHGRGGTVGRGGGPTHDAILAQPYGTLDGEIKVTEQGEVISDKYTLPALARENLELTVAAVLQSTLLHTAPRQPAEMLERWDATMDVVSAAAYRSYRDLVEDPDLPAYFWASTPTELLGALNIGSRPAKRPNTGAGLAGLRAIPWVFGWTQTRQIVPGWFGVGSGLAAARAAGHGDVLAEMHRSWHFFRTFLSNVEMMLTKTDLTIARRYVETLVPKKLHPIFHKIEQEYELTRREVLAVTVSPDLLENAPVLQRTLAVRDTYLEPLHHLQVALLQQYRDSGAPGRAVVTAPGSRRAPSDGTALERALLTTVNGIAAGMRNTG</sequence>
<dbReference type="Gene3D" id="1.20.1440.90">
    <property type="entry name" value="Phosphoenolpyruvate/pyruvate domain"/>
    <property type="match status" value="1"/>
</dbReference>